<feature type="chain" id="PRO_5008464637" description="Auto-transporter adhesin head GIN domain-containing protein" evidence="1">
    <location>
        <begin position="20"/>
        <end position="148"/>
    </location>
</feature>
<dbReference type="AlphaFoldDB" id="A0A0B8NPY9"/>
<reference evidence="4 5" key="3">
    <citation type="submission" date="2015-01" db="EMBL/GenBank/DDBJ databases">
        <authorList>
            <consortium name="NBRP consortium"/>
            <person name="Sawabe T."/>
            <person name="Meirelles P."/>
            <person name="Feng G."/>
            <person name="Sayaka M."/>
            <person name="Hattori M."/>
            <person name="Ohkuma M."/>
        </authorList>
    </citation>
    <scope>NUCLEOTIDE SEQUENCE [LARGE SCALE GENOMIC DNA]</scope>
    <source>
        <strain evidence="5">JCM 19231</strain>
        <strain evidence="2">JCM19231</strain>
        <strain evidence="3 4">JCM19232</strain>
    </source>
</reference>
<evidence type="ECO:0000256" key="1">
    <source>
        <dbReference type="SAM" id="SignalP"/>
    </source>
</evidence>
<name>A0A0B8NPY9_9VIBR</name>
<comment type="caution">
    <text evidence="2">The sequence shown here is derived from an EMBL/GenBank/DDBJ whole genome shotgun (WGS) entry which is preliminary data.</text>
</comment>
<dbReference type="RefSeq" id="WP_261835005.1">
    <property type="nucleotide sequence ID" value="NZ_AP024881.1"/>
</dbReference>
<dbReference type="Proteomes" id="UP000031671">
    <property type="component" value="Unassembled WGS sequence"/>
</dbReference>
<evidence type="ECO:0000313" key="2">
    <source>
        <dbReference type="EMBL" id="GAM56026.1"/>
    </source>
</evidence>
<dbReference type="EMBL" id="BBRZ01000022">
    <property type="protein sequence ID" value="GAM56026.1"/>
    <property type="molecule type" value="Genomic_DNA"/>
</dbReference>
<organism evidence="2 5">
    <name type="scientific">Vibrio ishigakensis</name>
    <dbReference type="NCBI Taxonomy" id="1481914"/>
    <lineage>
        <taxon>Bacteria</taxon>
        <taxon>Pseudomonadati</taxon>
        <taxon>Pseudomonadota</taxon>
        <taxon>Gammaproteobacteria</taxon>
        <taxon>Vibrionales</taxon>
        <taxon>Vibrionaceae</taxon>
        <taxon>Vibrio</taxon>
    </lineage>
</organism>
<reference evidence="2 5" key="1">
    <citation type="submission" date="2015-01" db="EMBL/GenBank/DDBJ databases">
        <title>Vibrio sp. C1 JCM 19231 whole genome shotgun sequence.</title>
        <authorList>
            <person name="Sawabe T."/>
            <person name="Meirelles P."/>
            <person name="Feng G."/>
            <person name="Sayaka M."/>
            <person name="Hattori M."/>
            <person name="Ohkuma M."/>
        </authorList>
    </citation>
    <scope>NUCLEOTIDE SEQUENCE [LARGE SCALE GENOMIC DNA]</scope>
    <source>
        <strain evidence="5">JCM 19231</strain>
        <strain evidence="2">JCM19231</strain>
    </source>
</reference>
<accession>A0A0B8NPY9</accession>
<protein>
    <recommendedName>
        <fullName evidence="6">Auto-transporter adhesin head GIN domain-containing protein</fullName>
    </recommendedName>
</protein>
<feature type="signal peptide" evidence="1">
    <location>
        <begin position="1"/>
        <end position="19"/>
    </location>
</feature>
<reference evidence="3 4" key="2">
    <citation type="submission" date="2015-01" db="EMBL/GenBank/DDBJ databases">
        <title>Vibrio sp. C5 JCM 19232 whole genome shotgun sequence.</title>
        <authorList>
            <person name="Sawabe T."/>
            <person name="Meirelles P."/>
            <person name="Feng G."/>
            <person name="Sayaka M."/>
            <person name="Hattori M."/>
            <person name="Ohkuma M."/>
        </authorList>
    </citation>
    <scope>NUCLEOTIDE SEQUENCE [LARGE SCALE GENOMIC DNA]</scope>
    <source>
        <strain evidence="3 4">JCM19232</strain>
    </source>
</reference>
<proteinExistence type="predicted"/>
<dbReference type="Proteomes" id="UP000031670">
    <property type="component" value="Unassembled WGS sequence"/>
</dbReference>
<dbReference type="EMBL" id="BBSA01000015">
    <property type="protein sequence ID" value="GAM64820.1"/>
    <property type="molecule type" value="Genomic_DNA"/>
</dbReference>
<evidence type="ECO:0000313" key="5">
    <source>
        <dbReference type="Proteomes" id="UP000031671"/>
    </source>
</evidence>
<sequence>MKKLLLVSLLAGVSWSALALGDDQVIFERNIEAFSGIVIVDGKGELSFRDETLLRPARFKVLSNSSYGTEMVVIDTHEKTNNLVSVDINYLVDDYIELDHGNVANLEVGLHTLHAVAKAHKSEVERGMARVTTTIRLAAPKYLAKEAI</sequence>
<keyword evidence="1" id="KW-0732">Signal</keyword>
<evidence type="ECO:0000313" key="4">
    <source>
        <dbReference type="Proteomes" id="UP000031670"/>
    </source>
</evidence>
<accession>A0A0B8PD67</accession>
<evidence type="ECO:0000313" key="3">
    <source>
        <dbReference type="EMBL" id="GAM64820.1"/>
    </source>
</evidence>
<gene>
    <name evidence="2" type="ORF">JCM19231_5663</name>
    <name evidence="3" type="ORF">JCM19232_3113</name>
</gene>
<keyword evidence="5" id="KW-1185">Reference proteome</keyword>
<evidence type="ECO:0008006" key="6">
    <source>
        <dbReference type="Google" id="ProtNLM"/>
    </source>
</evidence>